<gene>
    <name evidence="1" type="ORF">BAY60_17930</name>
</gene>
<dbReference type="OrthoDB" id="5195799at2"/>
<evidence type="ECO:0000313" key="1">
    <source>
        <dbReference type="EMBL" id="PXY28206.1"/>
    </source>
</evidence>
<dbReference type="EMBL" id="MASW01000002">
    <property type="protein sequence ID" value="PXY28206.1"/>
    <property type="molecule type" value="Genomic_DNA"/>
</dbReference>
<protein>
    <submittedName>
        <fullName evidence="1">Uncharacterized protein</fullName>
    </submittedName>
</protein>
<dbReference type="Proteomes" id="UP000249915">
    <property type="component" value="Unassembled WGS sequence"/>
</dbReference>
<sequence>MDSELADAIAREVGAHPSVVRLDGGPVGTLATHLPGRRIAGVRVAGPGEPVDVGVVLRLGERLPEVTGELRELVRGVAGEVAVNIEVTDVVAPSTADGTAATPR</sequence>
<proteinExistence type="predicted"/>
<dbReference type="RefSeq" id="WP_112282214.1">
    <property type="nucleotide sequence ID" value="NZ_MASW01000002.1"/>
</dbReference>
<comment type="caution">
    <text evidence="1">The sequence shown here is derived from an EMBL/GenBank/DDBJ whole genome shotgun (WGS) entry which is preliminary data.</text>
</comment>
<accession>A0A2V4B231</accession>
<organism evidence="1 2">
    <name type="scientific">Prauserella muralis</name>
    <dbReference type="NCBI Taxonomy" id="588067"/>
    <lineage>
        <taxon>Bacteria</taxon>
        <taxon>Bacillati</taxon>
        <taxon>Actinomycetota</taxon>
        <taxon>Actinomycetes</taxon>
        <taxon>Pseudonocardiales</taxon>
        <taxon>Pseudonocardiaceae</taxon>
        <taxon>Prauserella</taxon>
    </lineage>
</organism>
<name>A0A2V4B231_9PSEU</name>
<keyword evidence="2" id="KW-1185">Reference proteome</keyword>
<evidence type="ECO:0000313" key="2">
    <source>
        <dbReference type="Proteomes" id="UP000249915"/>
    </source>
</evidence>
<reference evidence="1 2" key="1">
    <citation type="submission" date="2016-07" db="EMBL/GenBank/DDBJ databases">
        <title>Draft genome sequence of Prauserella muralis DSM 45305, isolated from a mould-covered wall in an indoor environment.</title>
        <authorList>
            <person name="Ruckert C."/>
            <person name="Albersmeier A."/>
            <person name="Jiang C.-L."/>
            <person name="Jiang Y."/>
            <person name="Kalinowski J."/>
            <person name="Schneider O."/>
            <person name="Winkler A."/>
            <person name="Zotchev S.B."/>
        </authorList>
    </citation>
    <scope>NUCLEOTIDE SEQUENCE [LARGE SCALE GENOMIC DNA]</scope>
    <source>
        <strain evidence="1 2">DSM 45305</strain>
    </source>
</reference>
<dbReference type="AlphaFoldDB" id="A0A2V4B231"/>